<gene>
    <name evidence="1" type="ORF">O181_026028</name>
</gene>
<organism evidence="1 2">
    <name type="scientific">Austropuccinia psidii MF-1</name>
    <dbReference type="NCBI Taxonomy" id="1389203"/>
    <lineage>
        <taxon>Eukaryota</taxon>
        <taxon>Fungi</taxon>
        <taxon>Dikarya</taxon>
        <taxon>Basidiomycota</taxon>
        <taxon>Pucciniomycotina</taxon>
        <taxon>Pucciniomycetes</taxon>
        <taxon>Pucciniales</taxon>
        <taxon>Sphaerophragmiaceae</taxon>
        <taxon>Austropuccinia</taxon>
    </lineage>
</organism>
<evidence type="ECO:0000313" key="2">
    <source>
        <dbReference type="Proteomes" id="UP000765509"/>
    </source>
</evidence>
<proteinExistence type="predicted"/>
<sequence length="157" mass="17427">MIPNQVPSPSPILKEDSSAIQSGNSLEATKRSLKDPNHLALQRLGCHFFIRTIIREILRGYQSFQPLSRSQVFSISWTTQLVYTDSKQASCMTLAQLGQFTLHCGNTVTQFNSQDGQNCIGTNSDNTAGLFTFQDQPFSFSHILATFHHLGTFSPVS</sequence>
<evidence type="ECO:0000313" key="1">
    <source>
        <dbReference type="EMBL" id="MBW0486313.1"/>
    </source>
</evidence>
<dbReference type="Proteomes" id="UP000765509">
    <property type="component" value="Unassembled WGS sequence"/>
</dbReference>
<name>A0A9Q3CP04_9BASI</name>
<keyword evidence="2" id="KW-1185">Reference proteome</keyword>
<protein>
    <submittedName>
        <fullName evidence="1">Uncharacterized protein</fullName>
    </submittedName>
</protein>
<reference evidence="1" key="1">
    <citation type="submission" date="2021-03" db="EMBL/GenBank/DDBJ databases">
        <title>Draft genome sequence of rust myrtle Austropuccinia psidii MF-1, a brazilian biotype.</title>
        <authorList>
            <person name="Quecine M.C."/>
            <person name="Pachon D.M.R."/>
            <person name="Bonatelli M.L."/>
            <person name="Correr F.H."/>
            <person name="Franceschini L.M."/>
            <person name="Leite T.F."/>
            <person name="Margarido G.R.A."/>
            <person name="Almeida C.A."/>
            <person name="Ferrarezi J.A."/>
            <person name="Labate C.A."/>
        </authorList>
    </citation>
    <scope>NUCLEOTIDE SEQUENCE</scope>
    <source>
        <strain evidence="1">MF-1</strain>
    </source>
</reference>
<accession>A0A9Q3CP04</accession>
<dbReference type="EMBL" id="AVOT02008590">
    <property type="protein sequence ID" value="MBW0486313.1"/>
    <property type="molecule type" value="Genomic_DNA"/>
</dbReference>
<comment type="caution">
    <text evidence="1">The sequence shown here is derived from an EMBL/GenBank/DDBJ whole genome shotgun (WGS) entry which is preliminary data.</text>
</comment>
<dbReference type="AlphaFoldDB" id="A0A9Q3CP04"/>